<proteinExistence type="predicted"/>
<gene>
    <name evidence="2" type="ORF">ACEZDB_06630</name>
</gene>
<dbReference type="CDD" id="cd04301">
    <property type="entry name" value="NAT_SF"/>
    <property type="match status" value="1"/>
</dbReference>
<dbReference type="InterPro" id="IPR000182">
    <property type="entry name" value="GNAT_dom"/>
</dbReference>
<dbReference type="RefSeq" id="WP_380549798.1">
    <property type="nucleotide sequence ID" value="NZ_JBHEZY010000002.1"/>
</dbReference>
<accession>A0ABV6WWA8</accession>
<organism evidence="2 3">
    <name type="scientific">Streptacidiphilus alkalitolerans</name>
    <dbReference type="NCBI Taxonomy" id="3342712"/>
    <lineage>
        <taxon>Bacteria</taxon>
        <taxon>Bacillati</taxon>
        <taxon>Actinomycetota</taxon>
        <taxon>Actinomycetes</taxon>
        <taxon>Kitasatosporales</taxon>
        <taxon>Streptomycetaceae</taxon>
        <taxon>Streptacidiphilus</taxon>
    </lineage>
</organism>
<evidence type="ECO:0000313" key="3">
    <source>
        <dbReference type="Proteomes" id="UP001592530"/>
    </source>
</evidence>
<dbReference type="EMBL" id="JBHEZY010000002">
    <property type="protein sequence ID" value="MFC1430338.1"/>
    <property type="molecule type" value="Genomic_DNA"/>
</dbReference>
<evidence type="ECO:0000313" key="2">
    <source>
        <dbReference type="EMBL" id="MFC1430338.1"/>
    </source>
</evidence>
<evidence type="ECO:0000259" key="1">
    <source>
        <dbReference type="PROSITE" id="PS51186"/>
    </source>
</evidence>
<dbReference type="Proteomes" id="UP001592530">
    <property type="component" value="Unassembled WGS sequence"/>
</dbReference>
<sequence length="228" mass="24476">MVIEEELVRRWQRGWSAARGLAAADEVEGGLRIRCEQPSREVEVLALHADQDPGSVAGLAEDVAADPLYSWLTVPTHHPDRVAATVEAAGLQVLLRSESLMVSDLAQHPSYVLAAPYRSELRQDGPVLTVTLHHPDSSEPAARGTIAVVGADAIADRIETVPAHRRRGLGRALMSLLVEAARTAGAETGLLIASTEGRQLYTSLGWQHYADVVVSHAPEKRPGGVREG</sequence>
<comment type="caution">
    <text evidence="2">The sequence shown here is derived from an EMBL/GenBank/DDBJ whole genome shotgun (WGS) entry which is preliminary data.</text>
</comment>
<reference evidence="2 3" key="1">
    <citation type="submission" date="2024-09" db="EMBL/GenBank/DDBJ databases">
        <authorList>
            <person name="Lee S.D."/>
        </authorList>
    </citation>
    <scope>NUCLEOTIDE SEQUENCE [LARGE SCALE GENOMIC DNA]</scope>
    <source>
        <strain evidence="2 3">N1-3</strain>
    </source>
</reference>
<dbReference type="Gene3D" id="3.40.630.30">
    <property type="match status" value="1"/>
</dbReference>
<dbReference type="InterPro" id="IPR016181">
    <property type="entry name" value="Acyl_CoA_acyltransferase"/>
</dbReference>
<protein>
    <submittedName>
        <fullName evidence="2">GNAT family N-acetyltransferase</fullName>
    </submittedName>
</protein>
<dbReference type="Pfam" id="PF13508">
    <property type="entry name" value="Acetyltransf_7"/>
    <property type="match status" value="1"/>
</dbReference>
<dbReference type="SUPFAM" id="SSF55729">
    <property type="entry name" value="Acyl-CoA N-acyltransferases (Nat)"/>
    <property type="match status" value="1"/>
</dbReference>
<name>A0ABV6WWA8_9ACTN</name>
<feature type="domain" description="N-acetyltransferase" evidence="1">
    <location>
        <begin position="84"/>
        <end position="228"/>
    </location>
</feature>
<dbReference type="PROSITE" id="PS51186">
    <property type="entry name" value="GNAT"/>
    <property type="match status" value="1"/>
</dbReference>